<feature type="region of interest" description="Disordered" evidence="1">
    <location>
        <begin position="126"/>
        <end position="149"/>
    </location>
</feature>
<protein>
    <recommendedName>
        <fullName evidence="4">C2H2-type domain-containing protein</fullName>
    </recommendedName>
</protein>
<dbReference type="RefSeq" id="XP_024337770.1">
    <property type="nucleotide sequence ID" value="XM_024485942.1"/>
</dbReference>
<dbReference type="AlphaFoldDB" id="A0A1X6MXL7"/>
<keyword evidence="3" id="KW-1185">Reference proteome</keyword>
<gene>
    <name evidence="2" type="ORF">POSPLADRAFT_1146496</name>
</gene>
<reference evidence="2 3" key="1">
    <citation type="submission" date="2017-04" db="EMBL/GenBank/DDBJ databases">
        <title>Genome Sequence of the Model Brown-Rot Fungus Postia placenta SB12.</title>
        <authorList>
            <consortium name="DOE Joint Genome Institute"/>
            <person name="Gaskell J."/>
            <person name="Kersten P."/>
            <person name="Larrondo L.F."/>
            <person name="Canessa P."/>
            <person name="Martinez D."/>
            <person name="Hibbett D."/>
            <person name="Schmoll M."/>
            <person name="Kubicek C.P."/>
            <person name="Martinez A.T."/>
            <person name="Yadav J."/>
            <person name="Master E."/>
            <person name="Magnuson J.K."/>
            <person name="James T."/>
            <person name="Yaver D."/>
            <person name="Berka R."/>
            <person name="Labutti K."/>
            <person name="Lipzen A."/>
            <person name="Aerts A."/>
            <person name="Barry K."/>
            <person name="Henrissat B."/>
            <person name="Blanchette R."/>
            <person name="Grigoriev I."/>
            <person name="Cullen D."/>
        </authorList>
    </citation>
    <scope>NUCLEOTIDE SEQUENCE [LARGE SCALE GENOMIC DNA]</scope>
    <source>
        <strain evidence="2 3">MAD-698-R-SB12</strain>
    </source>
</reference>
<feature type="compositionally biased region" description="Basic residues" evidence="1">
    <location>
        <begin position="285"/>
        <end position="295"/>
    </location>
</feature>
<feature type="compositionally biased region" description="Basic and acidic residues" evidence="1">
    <location>
        <begin position="243"/>
        <end position="257"/>
    </location>
</feature>
<proteinExistence type="predicted"/>
<dbReference type="Gene3D" id="3.30.160.60">
    <property type="entry name" value="Classic Zinc Finger"/>
    <property type="match status" value="1"/>
</dbReference>
<evidence type="ECO:0000313" key="2">
    <source>
        <dbReference type="EMBL" id="OSX60976.1"/>
    </source>
</evidence>
<evidence type="ECO:0008006" key="4">
    <source>
        <dbReference type="Google" id="ProtNLM"/>
    </source>
</evidence>
<feature type="region of interest" description="Disordered" evidence="1">
    <location>
        <begin position="211"/>
        <end position="299"/>
    </location>
</feature>
<organism evidence="2 3">
    <name type="scientific">Postia placenta MAD-698-R-SB12</name>
    <dbReference type="NCBI Taxonomy" id="670580"/>
    <lineage>
        <taxon>Eukaryota</taxon>
        <taxon>Fungi</taxon>
        <taxon>Dikarya</taxon>
        <taxon>Basidiomycota</taxon>
        <taxon>Agaricomycotina</taxon>
        <taxon>Agaricomycetes</taxon>
        <taxon>Polyporales</taxon>
        <taxon>Adustoporiaceae</taxon>
        <taxon>Rhodonia</taxon>
    </lineage>
</organism>
<sequence length="406" mass="44879">MTLSKEPFADTLVIDCPLEAHTHAERSSAVQYDEQVALGLTFEEDEWVFESSWRSLFDSTTLHSSTDEAIDENRRAATSSPIVSGYPWDDEYDVLYIPPDTHAPMLCDYPRHWVFDATLAGPSTFPGALGHPGGTAGGRNTPSSTESSYRIGDSVSYAIVPGLLHAEQGTTTIEHTTTLHDEELQDSGDKDNFEMGASLLHRDVFAFNEDKEHSASIEDGPPPANEDVETCASSSSKITSVKQNDKGKERAKPEPPNEHNAQSSKNSKKRKNPHDGHDVDQPIPPKKKHARRKAAKGNWECPEPGCTWTFTREWDMERHWEWDCSARDPSLLKVAICSYCDAQLSRPDALKRHLRDTCPVKKALEASLAERAGEEEEAGKAAEAVVEVAQVAPQSDCVFGTHQFHG</sequence>
<feature type="compositionally biased region" description="Polar residues" evidence="1">
    <location>
        <begin position="231"/>
        <end position="242"/>
    </location>
</feature>
<evidence type="ECO:0000256" key="1">
    <source>
        <dbReference type="SAM" id="MobiDB-lite"/>
    </source>
</evidence>
<dbReference type="Proteomes" id="UP000194127">
    <property type="component" value="Unassembled WGS sequence"/>
</dbReference>
<dbReference type="EMBL" id="KZ110599">
    <property type="protein sequence ID" value="OSX60976.1"/>
    <property type="molecule type" value="Genomic_DNA"/>
</dbReference>
<accession>A0A1X6MXL7</accession>
<dbReference type="OrthoDB" id="654211at2759"/>
<dbReference type="GeneID" id="36330891"/>
<name>A0A1X6MXL7_9APHY</name>
<evidence type="ECO:0000313" key="3">
    <source>
        <dbReference type="Proteomes" id="UP000194127"/>
    </source>
</evidence>